<dbReference type="GO" id="GO:0009318">
    <property type="term" value="C:exodeoxyribonuclease VII complex"/>
    <property type="evidence" value="ECO:0007669"/>
    <property type="project" value="UniProtKB-UniRule"/>
</dbReference>
<dbReference type="InterPro" id="IPR025824">
    <property type="entry name" value="OB-fold_nuc-bd_dom"/>
</dbReference>
<dbReference type="CDD" id="cd04489">
    <property type="entry name" value="ExoVII_LU_OBF"/>
    <property type="match status" value="1"/>
</dbReference>
<feature type="domain" description="Exonuclease VII large subunit C-terminal" evidence="7">
    <location>
        <begin position="163"/>
        <end position="385"/>
    </location>
</feature>
<dbReference type="Pfam" id="PF13742">
    <property type="entry name" value="tRNA_anti_2"/>
    <property type="match status" value="1"/>
</dbReference>
<evidence type="ECO:0000256" key="2">
    <source>
        <dbReference type="ARBA" id="ARBA00022722"/>
    </source>
</evidence>
<feature type="domain" description="OB-fold nucleic acid binding" evidence="8">
    <location>
        <begin position="46"/>
        <end position="139"/>
    </location>
</feature>
<gene>
    <name evidence="5" type="primary">xseA</name>
    <name evidence="9" type="ORF">SAMN05216582_12535</name>
</gene>
<reference evidence="9 10" key="1">
    <citation type="submission" date="2016-11" db="EMBL/GenBank/DDBJ databases">
        <authorList>
            <person name="Jaros S."/>
            <person name="Januszkiewicz K."/>
            <person name="Wedrychowicz H."/>
        </authorList>
    </citation>
    <scope>NUCLEOTIDE SEQUENCE [LARGE SCALE GENOMIC DNA]</scope>
    <source>
        <strain evidence="9 10">HD4</strain>
    </source>
</reference>
<evidence type="ECO:0000256" key="6">
    <source>
        <dbReference type="RuleBase" id="RU004355"/>
    </source>
</evidence>
<dbReference type="Proteomes" id="UP000184263">
    <property type="component" value="Unassembled WGS sequence"/>
</dbReference>
<dbReference type="GO" id="GO:0005737">
    <property type="term" value="C:cytoplasm"/>
    <property type="evidence" value="ECO:0007669"/>
    <property type="project" value="UniProtKB-SubCell"/>
</dbReference>
<evidence type="ECO:0000256" key="3">
    <source>
        <dbReference type="ARBA" id="ARBA00022801"/>
    </source>
</evidence>
<evidence type="ECO:0000256" key="5">
    <source>
        <dbReference type="HAMAP-Rule" id="MF_00378"/>
    </source>
</evidence>
<comment type="function">
    <text evidence="5">Bidirectionally degrades single-stranded DNA into large acid-insoluble oligonucleotides, which are then degraded further into small acid-soluble oligonucleotides.</text>
</comment>
<evidence type="ECO:0000259" key="8">
    <source>
        <dbReference type="Pfam" id="PF13742"/>
    </source>
</evidence>
<evidence type="ECO:0000256" key="4">
    <source>
        <dbReference type="ARBA" id="ARBA00022839"/>
    </source>
</evidence>
<dbReference type="PANTHER" id="PTHR30008:SF0">
    <property type="entry name" value="EXODEOXYRIBONUCLEASE 7 LARGE SUBUNIT"/>
    <property type="match status" value="1"/>
</dbReference>
<dbReference type="NCBIfam" id="TIGR00237">
    <property type="entry name" value="xseA"/>
    <property type="match status" value="1"/>
</dbReference>
<dbReference type="PANTHER" id="PTHR30008">
    <property type="entry name" value="EXODEOXYRIBONUCLEASE 7 LARGE SUBUNIT"/>
    <property type="match status" value="1"/>
</dbReference>
<sequence length="442" mass="48422">MEGAFEDRCALCPFRQPIADTFPRVQAVHSSSFVRMGGLRVVTVHSVSDVNRYIKDLLAGEPVLRGIAVRGEISNFKRYPSGHCYFTLKDANSALKCVMFRSYAGALRFVPQNGMQAVAGGSISVYERDGVYQLYVESLLPEGTGDLALAFEQLKEKLAAEGLFDASRKRVLPAFPKKIGVVTSSAGAVLRDIYRVSKRRWPQVQLVLYPVQVQGEGAAGQIAAGIGFFSRKYPVDVIIAGRGGGSMEDLWAFNEEVVVRAIAAAKVPLISAVGHETDFTLADFAADVRAATPSQAAELAVPDRAEVRRQVENLTGQLTRQMQGAIAARRARLENILQSRVLREPQAMLAERRQRLDFLLAGLQKSAQADMQAKRHRLGLLLNRLAAINPAAVMGRGYGLLTRQDKLITSVRDVAVNDELKVTLRDGSIFVRTLAIKEKGDR</sequence>
<dbReference type="GO" id="GO:0003676">
    <property type="term" value="F:nucleic acid binding"/>
    <property type="evidence" value="ECO:0007669"/>
    <property type="project" value="InterPro"/>
</dbReference>
<dbReference type="HAMAP" id="MF_00378">
    <property type="entry name" value="Exonuc_7_L"/>
    <property type="match status" value="1"/>
</dbReference>
<keyword evidence="4 5" id="KW-0269">Exonuclease</keyword>
<proteinExistence type="inferred from homology"/>
<dbReference type="AlphaFoldDB" id="A0A1M6WIJ2"/>
<dbReference type="GO" id="GO:0006308">
    <property type="term" value="P:DNA catabolic process"/>
    <property type="evidence" value="ECO:0007669"/>
    <property type="project" value="UniProtKB-UniRule"/>
</dbReference>
<name>A0A1M6WIJ2_SELRU</name>
<keyword evidence="3 5" id="KW-0378">Hydrolase</keyword>
<dbReference type="GO" id="GO:0008855">
    <property type="term" value="F:exodeoxyribonuclease VII activity"/>
    <property type="evidence" value="ECO:0007669"/>
    <property type="project" value="UniProtKB-UniRule"/>
</dbReference>
<evidence type="ECO:0000259" key="7">
    <source>
        <dbReference type="Pfam" id="PF02601"/>
    </source>
</evidence>
<comment type="similarity">
    <text evidence="5 6">Belongs to the XseA family.</text>
</comment>
<organism evidence="9 10">
    <name type="scientific">Selenomonas ruminantium</name>
    <dbReference type="NCBI Taxonomy" id="971"/>
    <lineage>
        <taxon>Bacteria</taxon>
        <taxon>Bacillati</taxon>
        <taxon>Bacillota</taxon>
        <taxon>Negativicutes</taxon>
        <taxon>Selenomonadales</taxon>
        <taxon>Selenomonadaceae</taxon>
        <taxon>Selenomonas</taxon>
    </lineage>
</organism>
<accession>A0A1M6WIJ2</accession>
<dbReference type="InterPro" id="IPR020579">
    <property type="entry name" value="Exonuc_VII_lsu_C"/>
</dbReference>
<dbReference type="Pfam" id="PF02601">
    <property type="entry name" value="Exonuc_VII_L"/>
    <property type="match status" value="1"/>
</dbReference>
<evidence type="ECO:0000313" key="9">
    <source>
        <dbReference type="EMBL" id="SHK93511.1"/>
    </source>
</evidence>
<dbReference type="EMBL" id="FRBC01000025">
    <property type="protein sequence ID" value="SHK93511.1"/>
    <property type="molecule type" value="Genomic_DNA"/>
</dbReference>
<comment type="catalytic activity">
    <reaction evidence="5 6">
        <text>Exonucleolytic cleavage in either 5'- to 3'- or 3'- to 5'-direction to yield nucleoside 5'-phosphates.</text>
        <dbReference type="EC" id="3.1.11.6"/>
    </reaction>
</comment>
<keyword evidence="1 5" id="KW-0963">Cytoplasm</keyword>
<evidence type="ECO:0000313" key="10">
    <source>
        <dbReference type="Proteomes" id="UP000184263"/>
    </source>
</evidence>
<dbReference type="InterPro" id="IPR003753">
    <property type="entry name" value="Exonuc_VII_L"/>
</dbReference>
<keyword evidence="2 5" id="KW-0540">Nuclease</keyword>
<protein>
    <recommendedName>
        <fullName evidence="5">Exodeoxyribonuclease 7 large subunit</fullName>
        <ecNumber evidence="5">3.1.11.6</ecNumber>
    </recommendedName>
    <alternativeName>
        <fullName evidence="5">Exodeoxyribonuclease VII large subunit</fullName>
        <shortName evidence="5">Exonuclease VII large subunit</shortName>
    </alternativeName>
</protein>
<evidence type="ECO:0000256" key="1">
    <source>
        <dbReference type="ARBA" id="ARBA00022490"/>
    </source>
</evidence>
<comment type="subcellular location">
    <subcellularLocation>
        <location evidence="5 6">Cytoplasm</location>
    </subcellularLocation>
</comment>
<comment type="subunit">
    <text evidence="5">Heterooligomer composed of large and small subunits.</text>
</comment>
<dbReference type="EC" id="3.1.11.6" evidence="5"/>